<proteinExistence type="predicted"/>
<evidence type="ECO:0008006" key="4">
    <source>
        <dbReference type="Google" id="ProtNLM"/>
    </source>
</evidence>
<evidence type="ECO:0000313" key="3">
    <source>
        <dbReference type="WBParaSite" id="TREG1_118620.1"/>
    </source>
</evidence>
<evidence type="ECO:0000256" key="1">
    <source>
        <dbReference type="SAM" id="SignalP"/>
    </source>
</evidence>
<name>A0AA85J111_TRIRE</name>
<dbReference type="AlphaFoldDB" id="A0AA85J111"/>
<reference evidence="3" key="2">
    <citation type="submission" date="2023-11" db="UniProtKB">
        <authorList>
            <consortium name="WormBaseParasite"/>
        </authorList>
    </citation>
    <scope>IDENTIFICATION</scope>
</reference>
<keyword evidence="2" id="KW-1185">Reference proteome</keyword>
<sequence>MKAFYLLQFMVILILLNLPSYDAGFLCHLFDFFGFINCDEFKKHAQSLDECIQYTPEHIFLKILLEISEIQFLHKC</sequence>
<accession>A0AA85J111</accession>
<dbReference type="Proteomes" id="UP000050795">
    <property type="component" value="Unassembled WGS sequence"/>
</dbReference>
<organism evidence="2 3">
    <name type="scientific">Trichobilharzia regenti</name>
    <name type="common">Nasal bird schistosome</name>
    <dbReference type="NCBI Taxonomy" id="157069"/>
    <lineage>
        <taxon>Eukaryota</taxon>
        <taxon>Metazoa</taxon>
        <taxon>Spiralia</taxon>
        <taxon>Lophotrochozoa</taxon>
        <taxon>Platyhelminthes</taxon>
        <taxon>Trematoda</taxon>
        <taxon>Digenea</taxon>
        <taxon>Strigeidida</taxon>
        <taxon>Schistosomatoidea</taxon>
        <taxon>Schistosomatidae</taxon>
        <taxon>Trichobilharzia</taxon>
    </lineage>
</organism>
<evidence type="ECO:0000313" key="2">
    <source>
        <dbReference type="Proteomes" id="UP000050795"/>
    </source>
</evidence>
<protein>
    <recommendedName>
        <fullName evidence="4">Secreted protein</fullName>
    </recommendedName>
</protein>
<dbReference type="WBParaSite" id="TREG1_118620.1">
    <property type="protein sequence ID" value="TREG1_118620.1"/>
    <property type="gene ID" value="TREG1_118620"/>
</dbReference>
<feature type="chain" id="PRO_5041710198" description="Secreted protein" evidence="1">
    <location>
        <begin position="25"/>
        <end position="76"/>
    </location>
</feature>
<feature type="signal peptide" evidence="1">
    <location>
        <begin position="1"/>
        <end position="24"/>
    </location>
</feature>
<reference evidence="2" key="1">
    <citation type="submission" date="2022-06" db="EMBL/GenBank/DDBJ databases">
        <authorList>
            <person name="Berger JAMES D."/>
            <person name="Berger JAMES D."/>
        </authorList>
    </citation>
    <scope>NUCLEOTIDE SEQUENCE [LARGE SCALE GENOMIC DNA]</scope>
</reference>
<keyword evidence="1" id="KW-0732">Signal</keyword>